<keyword evidence="4" id="KW-1133">Transmembrane helix</keyword>
<dbReference type="SUPFAM" id="SSF103473">
    <property type="entry name" value="MFS general substrate transporter"/>
    <property type="match status" value="1"/>
</dbReference>
<dbReference type="InterPro" id="IPR050375">
    <property type="entry name" value="MFS_TsgA-like"/>
</dbReference>
<dbReference type="PANTHER" id="PTHR43702:SF5">
    <property type="entry name" value="MAJOR FACILITATOR SUPERFAMILY (MFS) PROFILE DOMAIN-CONTAINING PROTEIN"/>
    <property type="match status" value="1"/>
</dbReference>
<protein>
    <submittedName>
        <fullName evidence="5">L-fucose permease Glucose/galactose transporter</fullName>
    </submittedName>
</protein>
<keyword evidence="4" id="KW-0472">Membrane</keyword>
<feature type="transmembrane region" description="Helical" evidence="4">
    <location>
        <begin position="107"/>
        <end position="130"/>
    </location>
</feature>
<evidence type="ECO:0000256" key="1">
    <source>
        <dbReference type="ARBA" id="ARBA00004429"/>
    </source>
</evidence>
<evidence type="ECO:0000313" key="6">
    <source>
        <dbReference type="Proteomes" id="UP001201980"/>
    </source>
</evidence>
<comment type="caution">
    <text evidence="5">The sequence shown here is derived from an EMBL/GenBank/DDBJ whole genome shotgun (WGS) entry which is preliminary data.</text>
</comment>
<dbReference type="Gene3D" id="1.20.1250.20">
    <property type="entry name" value="MFS general substrate transporter like domains"/>
    <property type="match status" value="2"/>
</dbReference>
<feature type="transmembrane region" description="Helical" evidence="4">
    <location>
        <begin position="284"/>
        <end position="306"/>
    </location>
</feature>
<name>A0AAD5WN24_9PEZI</name>
<keyword evidence="2" id="KW-1003">Cell membrane</keyword>
<feature type="region of interest" description="Disordered" evidence="3">
    <location>
        <begin position="380"/>
        <end position="438"/>
    </location>
</feature>
<dbReference type="InterPro" id="IPR036259">
    <property type="entry name" value="MFS_trans_sf"/>
</dbReference>
<evidence type="ECO:0000256" key="3">
    <source>
        <dbReference type="SAM" id="MobiDB-lite"/>
    </source>
</evidence>
<dbReference type="EMBL" id="JAKWBI020000804">
    <property type="protein sequence ID" value="KAJ2892437.1"/>
    <property type="molecule type" value="Genomic_DNA"/>
</dbReference>
<proteinExistence type="predicted"/>
<keyword evidence="4" id="KW-0812">Transmembrane</keyword>
<sequence length="438" mass="47387">MALWKRKIAVSDDAVTSAHELTVRQSILPNLLVTILFFLWGFAYGLLDRLGILAVGCLLFWPSGVKVSFGGFCGSMFVVGAGLSTLETAADPFLSICGPPRYSEIRLNLAQAVQGVGSFVAPLLASRVFFAQTTEDGLKNVQWVYLGVAGFVGLLAILFFLAPMPEITDADMNMREAAIGDKDPGPFRKQYNLFLAVWSQFCYVGAQVAVANYFINFCVEAGKNSAKASDLLAVGQGLYAFNRFVAGGLLMIPAVRPRLILAVYLGLCFVFSVAAITTTGDVSIAMLILVLCFESACFATIFTLGLRGLGRHTKFGGSLLVAAISGGMVFPPMTGAVLDRKGAHKSMVIPMMGYILAFVYPIYVNIWKRQTMDEHRDTAFGIEPQLNIGSKGEEAQVETMEHHDGNEHERQPTTSNRAPETAAAAPKKEGGPQKQQQE</sequence>
<feature type="transmembrane region" description="Helical" evidence="4">
    <location>
        <begin position="191"/>
        <end position="211"/>
    </location>
</feature>
<accession>A0AAD5WN24</accession>
<keyword evidence="6" id="KW-1185">Reference proteome</keyword>
<feature type="transmembrane region" description="Helical" evidence="4">
    <location>
        <begin position="318"/>
        <end position="335"/>
    </location>
</feature>
<feature type="transmembrane region" description="Helical" evidence="4">
    <location>
        <begin position="67"/>
        <end position="86"/>
    </location>
</feature>
<dbReference type="AlphaFoldDB" id="A0AAD5WN24"/>
<feature type="transmembrane region" description="Helical" evidence="4">
    <location>
        <begin position="142"/>
        <end position="162"/>
    </location>
</feature>
<evidence type="ECO:0000256" key="4">
    <source>
        <dbReference type="SAM" id="Phobius"/>
    </source>
</evidence>
<evidence type="ECO:0000256" key="2">
    <source>
        <dbReference type="ARBA" id="ARBA00022475"/>
    </source>
</evidence>
<evidence type="ECO:0000313" key="5">
    <source>
        <dbReference type="EMBL" id="KAJ2892437.1"/>
    </source>
</evidence>
<reference evidence="5" key="1">
    <citation type="submission" date="2022-07" db="EMBL/GenBank/DDBJ databases">
        <title>Draft genome sequence of Zalerion maritima ATCC 34329, a (micro)plastics degrading marine fungus.</title>
        <authorList>
            <person name="Paco A."/>
            <person name="Goncalves M.F.M."/>
            <person name="Rocha-Santos T.A.P."/>
            <person name="Alves A."/>
        </authorList>
    </citation>
    <scope>NUCLEOTIDE SEQUENCE</scope>
    <source>
        <strain evidence="5">ATCC 34329</strain>
    </source>
</reference>
<feature type="compositionally biased region" description="Basic and acidic residues" evidence="3">
    <location>
        <begin position="391"/>
        <end position="411"/>
    </location>
</feature>
<organism evidence="5 6">
    <name type="scientific">Zalerion maritima</name>
    <dbReference type="NCBI Taxonomy" id="339359"/>
    <lineage>
        <taxon>Eukaryota</taxon>
        <taxon>Fungi</taxon>
        <taxon>Dikarya</taxon>
        <taxon>Ascomycota</taxon>
        <taxon>Pezizomycotina</taxon>
        <taxon>Sordariomycetes</taxon>
        <taxon>Lulworthiomycetidae</taxon>
        <taxon>Lulworthiales</taxon>
        <taxon>Lulworthiaceae</taxon>
        <taxon>Zalerion</taxon>
    </lineage>
</organism>
<gene>
    <name evidence="5" type="ORF">MKZ38_009855</name>
</gene>
<feature type="transmembrane region" description="Helical" evidence="4">
    <location>
        <begin position="259"/>
        <end position="278"/>
    </location>
</feature>
<dbReference type="PANTHER" id="PTHR43702">
    <property type="entry name" value="L-FUCOSE-PROTON SYMPORTER"/>
    <property type="match status" value="1"/>
</dbReference>
<dbReference type="GO" id="GO:0005886">
    <property type="term" value="C:plasma membrane"/>
    <property type="evidence" value="ECO:0007669"/>
    <property type="project" value="UniProtKB-SubCell"/>
</dbReference>
<comment type="subcellular location">
    <subcellularLocation>
        <location evidence="1">Cell inner membrane</location>
        <topology evidence="1">Multi-pass membrane protein</topology>
    </subcellularLocation>
</comment>
<feature type="compositionally biased region" description="Basic and acidic residues" evidence="3">
    <location>
        <begin position="426"/>
        <end position="438"/>
    </location>
</feature>
<feature type="transmembrane region" description="Helical" evidence="4">
    <location>
        <begin position="347"/>
        <end position="366"/>
    </location>
</feature>
<dbReference type="Proteomes" id="UP001201980">
    <property type="component" value="Unassembled WGS sequence"/>
</dbReference>